<dbReference type="PANTHER" id="PTHR30363">
    <property type="entry name" value="HTH-TYPE TRANSCRIPTIONAL REGULATOR SRLR-RELATED"/>
    <property type="match status" value="1"/>
</dbReference>
<protein>
    <submittedName>
        <fullName evidence="4">DeoR/GlpR transcriptional regulator</fullName>
    </submittedName>
</protein>
<organism evidence="4 5">
    <name type="scientific">Peptacetobacter hominis</name>
    <dbReference type="NCBI Taxonomy" id="2743610"/>
    <lineage>
        <taxon>Bacteria</taxon>
        <taxon>Bacillati</taxon>
        <taxon>Bacillota</taxon>
        <taxon>Clostridia</taxon>
        <taxon>Peptostreptococcales</taxon>
        <taxon>Peptostreptococcaceae</taxon>
        <taxon>Peptacetobacter</taxon>
    </lineage>
</organism>
<keyword evidence="5" id="KW-1185">Reference proteome</keyword>
<dbReference type="InterPro" id="IPR014036">
    <property type="entry name" value="DeoR-like_C"/>
</dbReference>
<name>A0A544QYD9_9FIRM</name>
<feature type="domain" description="HTH deoR-type" evidence="3">
    <location>
        <begin position="3"/>
        <end position="58"/>
    </location>
</feature>
<sequence>MLTKERQYRIIAMINEKSFVTVKELMAYFGVSRSSIMRDLIELENQNLIKRERGGASAVDIDMPTVTSFNEKSVESKEALNKEEKIAVCREAAKHISDGDCIFIDSGTTPVYLLDYISDKNIKIVTPSTYLVSKISEDFKGEVYLLGGEFRKKYDMSYGPLTLEMIKFFNFTHAFFSANGVNIKNGEVYIFDMNIGAIKRAVMERTKENYLLVDSSKLEIKALYTWAYSNEFNNVYVNEPNYNCEFPKNYCVCRV</sequence>
<proteinExistence type="predicted"/>
<evidence type="ECO:0000256" key="2">
    <source>
        <dbReference type="ARBA" id="ARBA00023163"/>
    </source>
</evidence>
<dbReference type="InterPro" id="IPR036390">
    <property type="entry name" value="WH_DNA-bd_sf"/>
</dbReference>
<dbReference type="Gene3D" id="1.10.10.10">
    <property type="entry name" value="Winged helix-like DNA-binding domain superfamily/Winged helix DNA-binding domain"/>
    <property type="match status" value="1"/>
</dbReference>
<dbReference type="GO" id="GO:0003700">
    <property type="term" value="F:DNA-binding transcription factor activity"/>
    <property type="evidence" value="ECO:0007669"/>
    <property type="project" value="InterPro"/>
</dbReference>
<dbReference type="InterPro" id="IPR050313">
    <property type="entry name" value="Carb_Metab_HTH_regulators"/>
</dbReference>
<evidence type="ECO:0000256" key="1">
    <source>
        <dbReference type="ARBA" id="ARBA00023015"/>
    </source>
</evidence>
<gene>
    <name evidence="4" type="ORF">EXD82_00120</name>
</gene>
<accession>A0A544QYD9</accession>
<keyword evidence="1" id="KW-0805">Transcription regulation</keyword>
<dbReference type="Proteomes" id="UP000317863">
    <property type="component" value="Unassembled WGS sequence"/>
</dbReference>
<dbReference type="PROSITE" id="PS51000">
    <property type="entry name" value="HTH_DEOR_2"/>
    <property type="match status" value="1"/>
</dbReference>
<evidence type="ECO:0000313" key="4">
    <source>
        <dbReference type="EMBL" id="TQQ85658.1"/>
    </source>
</evidence>
<dbReference type="Gene3D" id="3.40.50.1360">
    <property type="match status" value="1"/>
</dbReference>
<dbReference type="InterPro" id="IPR037171">
    <property type="entry name" value="NagB/RpiA_transferase-like"/>
</dbReference>
<dbReference type="EMBL" id="SGJB01000001">
    <property type="protein sequence ID" value="TQQ85658.1"/>
    <property type="molecule type" value="Genomic_DNA"/>
</dbReference>
<evidence type="ECO:0000313" key="5">
    <source>
        <dbReference type="Proteomes" id="UP000317863"/>
    </source>
</evidence>
<dbReference type="Pfam" id="PF08220">
    <property type="entry name" value="HTH_DeoR"/>
    <property type="match status" value="1"/>
</dbReference>
<dbReference type="InterPro" id="IPR001034">
    <property type="entry name" value="DeoR_HTH"/>
</dbReference>
<evidence type="ECO:0000259" key="3">
    <source>
        <dbReference type="PROSITE" id="PS51000"/>
    </source>
</evidence>
<reference evidence="4 5" key="1">
    <citation type="submission" date="2019-02" db="EMBL/GenBank/DDBJ databases">
        <title>Peptostreptococcaceae bacterium ZHW00191 nov., a new bacterium isolated from the human gut.</title>
        <authorList>
            <person name="Zhou H.-W."/>
            <person name="Chen X.-J."/>
        </authorList>
    </citation>
    <scope>NUCLEOTIDE SEQUENCE [LARGE SCALE GENOMIC DNA]</scope>
    <source>
        <strain evidence="4 5">ZHW00191</strain>
    </source>
</reference>
<dbReference type="PRINTS" id="PR00037">
    <property type="entry name" value="HTHLACR"/>
</dbReference>
<dbReference type="Pfam" id="PF00455">
    <property type="entry name" value="DeoRC"/>
    <property type="match status" value="1"/>
</dbReference>
<keyword evidence="2" id="KW-0804">Transcription</keyword>
<dbReference type="AlphaFoldDB" id="A0A544QYD9"/>
<dbReference type="InterPro" id="IPR036388">
    <property type="entry name" value="WH-like_DNA-bd_sf"/>
</dbReference>
<dbReference type="SUPFAM" id="SSF100950">
    <property type="entry name" value="NagB/RpiA/CoA transferase-like"/>
    <property type="match status" value="1"/>
</dbReference>
<dbReference type="SUPFAM" id="SSF46785">
    <property type="entry name" value="Winged helix' DNA-binding domain"/>
    <property type="match status" value="1"/>
</dbReference>
<dbReference type="RefSeq" id="WP_142534889.1">
    <property type="nucleotide sequence ID" value="NZ_SGJB01000001.1"/>
</dbReference>
<comment type="caution">
    <text evidence="4">The sequence shown here is derived from an EMBL/GenBank/DDBJ whole genome shotgun (WGS) entry which is preliminary data.</text>
</comment>
<dbReference type="PANTHER" id="PTHR30363:SF44">
    <property type="entry name" value="AGA OPERON TRANSCRIPTIONAL REPRESSOR-RELATED"/>
    <property type="match status" value="1"/>
</dbReference>
<dbReference type="SMART" id="SM01134">
    <property type="entry name" value="DeoRC"/>
    <property type="match status" value="1"/>
</dbReference>
<dbReference type="OrthoDB" id="9797223at2"/>
<dbReference type="SMART" id="SM00420">
    <property type="entry name" value="HTH_DEOR"/>
    <property type="match status" value="1"/>
</dbReference>